<accession>A0A6D2HY49</accession>
<gene>
    <name evidence="2" type="ORF">MERR_LOCUS6124</name>
</gene>
<dbReference type="AlphaFoldDB" id="A0A6D2HY49"/>
<name>A0A6D2HY49_9BRAS</name>
<feature type="region of interest" description="Disordered" evidence="1">
    <location>
        <begin position="1"/>
        <end position="45"/>
    </location>
</feature>
<sequence length="115" mass="12682">MVTATRRGLIRPSQDRSETHRRIRLYAGPNRRTNPQTTIQDPPPPIITMIDEAVNGGAVPSMEMVLFEGVVEAESFATAEDEPMADEEATAEKPEEPEIPRECTDDGADPKLPKP</sequence>
<dbReference type="EMBL" id="CACVBM020000432">
    <property type="protein sequence ID" value="CAA7018889.1"/>
    <property type="molecule type" value="Genomic_DNA"/>
</dbReference>
<organism evidence="2 3">
    <name type="scientific">Microthlaspi erraticum</name>
    <dbReference type="NCBI Taxonomy" id="1685480"/>
    <lineage>
        <taxon>Eukaryota</taxon>
        <taxon>Viridiplantae</taxon>
        <taxon>Streptophyta</taxon>
        <taxon>Embryophyta</taxon>
        <taxon>Tracheophyta</taxon>
        <taxon>Spermatophyta</taxon>
        <taxon>Magnoliopsida</taxon>
        <taxon>eudicotyledons</taxon>
        <taxon>Gunneridae</taxon>
        <taxon>Pentapetalae</taxon>
        <taxon>rosids</taxon>
        <taxon>malvids</taxon>
        <taxon>Brassicales</taxon>
        <taxon>Brassicaceae</taxon>
        <taxon>Coluteocarpeae</taxon>
        <taxon>Microthlaspi</taxon>
    </lineage>
</organism>
<keyword evidence="3" id="KW-1185">Reference proteome</keyword>
<protein>
    <submittedName>
        <fullName evidence="2">Uncharacterized protein</fullName>
    </submittedName>
</protein>
<feature type="region of interest" description="Disordered" evidence="1">
    <location>
        <begin position="76"/>
        <end position="115"/>
    </location>
</feature>
<evidence type="ECO:0000313" key="2">
    <source>
        <dbReference type="EMBL" id="CAA7018889.1"/>
    </source>
</evidence>
<feature type="compositionally biased region" description="Basic and acidic residues" evidence="1">
    <location>
        <begin position="90"/>
        <end position="115"/>
    </location>
</feature>
<feature type="compositionally biased region" description="Acidic residues" evidence="1">
    <location>
        <begin position="79"/>
        <end position="89"/>
    </location>
</feature>
<evidence type="ECO:0000313" key="3">
    <source>
        <dbReference type="Proteomes" id="UP000467841"/>
    </source>
</evidence>
<dbReference type="Proteomes" id="UP000467841">
    <property type="component" value="Unassembled WGS sequence"/>
</dbReference>
<proteinExistence type="predicted"/>
<evidence type="ECO:0000256" key="1">
    <source>
        <dbReference type="SAM" id="MobiDB-lite"/>
    </source>
</evidence>
<comment type="caution">
    <text evidence="2">The sequence shown here is derived from an EMBL/GenBank/DDBJ whole genome shotgun (WGS) entry which is preliminary data.</text>
</comment>
<reference evidence="2" key="1">
    <citation type="submission" date="2020-01" db="EMBL/GenBank/DDBJ databases">
        <authorList>
            <person name="Mishra B."/>
        </authorList>
    </citation>
    <scope>NUCLEOTIDE SEQUENCE [LARGE SCALE GENOMIC DNA]</scope>
</reference>